<dbReference type="InterPro" id="IPR030388">
    <property type="entry name" value="G_ERA_dom"/>
</dbReference>
<dbReference type="GO" id="GO:0005829">
    <property type="term" value="C:cytosol"/>
    <property type="evidence" value="ECO:0007669"/>
    <property type="project" value="TreeGrafter"/>
</dbReference>
<keyword evidence="4 6" id="KW-0694">RNA-binding</keyword>
<evidence type="ECO:0000259" key="10">
    <source>
        <dbReference type="PROSITE" id="PS51713"/>
    </source>
</evidence>
<dbReference type="NCBIfam" id="TIGR00231">
    <property type="entry name" value="small_GTP"/>
    <property type="match status" value="1"/>
</dbReference>
<feature type="binding site" evidence="6">
    <location>
        <begin position="124"/>
        <end position="127"/>
    </location>
    <ligand>
        <name>GTP</name>
        <dbReference type="ChEBI" id="CHEBI:37565"/>
    </ligand>
</feature>
<dbReference type="SUPFAM" id="SSF52540">
    <property type="entry name" value="P-loop containing nucleoside triphosphate hydrolases"/>
    <property type="match status" value="1"/>
</dbReference>
<keyword evidence="12" id="KW-1185">Reference proteome</keyword>
<dbReference type="Gene3D" id="3.30.300.20">
    <property type="match status" value="1"/>
</dbReference>
<dbReference type="RefSeq" id="WP_183988671.1">
    <property type="nucleotide sequence ID" value="NZ_JACHHG010000017.1"/>
</dbReference>
<dbReference type="GO" id="GO:0005886">
    <property type="term" value="C:plasma membrane"/>
    <property type="evidence" value="ECO:0007669"/>
    <property type="project" value="UniProtKB-SubCell"/>
</dbReference>
<evidence type="ECO:0000256" key="5">
    <source>
        <dbReference type="ARBA" id="ARBA00023134"/>
    </source>
</evidence>
<dbReference type="PROSITE" id="PS50823">
    <property type="entry name" value="KH_TYPE_2"/>
    <property type="match status" value="1"/>
</dbReference>
<dbReference type="InterPro" id="IPR027417">
    <property type="entry name" value="P-loop_NTPase"/>
</dbReference>
<comment type="similarity">
    <text evidence="1 6 7 8">Belongs to the TRAFAC class TrmE-Era-EngA-EngB-Septin-like GTPase superfamily. Era GTPase family.</text>
</comment>
<feature type="binding site" evidence="6">
    <location>
        <begin position="62"/>
        <end position="66"/>
    </location>
    <ligand>
        <name>GTP</name>
        <dbReference type="ChEBI" id="CHEBI:37565"/>
    </ligand>
</feature>
<keyword evidence="5 6" id="KW-0342">GTP-binding</keyword>
<comment type="subcellular location">
    <subcellularLocation>
        <location evidence="6">Cytoplasm</location>
    </subcellularLocation>
    <subcellularLocation>
        <location evidence="6">Cell membrane</location>
        <topology evidence="6">Peripheral membrane protein</topology>
    </subcellularLocation>
</comment>
<dbReference type="PANTHER" id="PTHR42698">
    <property type="entry name" value="GTPASE ERA"/>
    <property type="match status" value="1"/>
</dbReference>
<dbReference type="GO" id="GO:0003924">
    <property type="term" value="F:GTPase activity"/>
    <property type="evidence" value="ECO:0007669"/>
    <property type="project" value="UniProtKB-UniRule"/>
</dbReference>
<dbReference type="Gene3D" id="3.40.50.300">
    <property type="entry name" value="P-loop containing nucleotide triphosphate hydrolases"/>
    <property type="match status" value="1"/>
</dbReference>
<feature type="region of interest" description="G1" evidence="7">
    <location>
        <begin position="15"/>
        <end position="22"/>
    </location>
</feature>
<dbReference type="AlphaFoldDB" id="A0A841I282"/>
<evidence type="ECO:0000256" key="3">
    <source>
        <dbReference type="ARBA" id="ARBA00022741"/>
    </source>
</evidence>
<keyword evidence="6" id="KW-0699">rRNA-binding</keyword>
<dbReference type="InterPro" id="IPR004044">
    <property type="entry name" value="KH_dom_type_2"/>
</dbReference>
<protein>
    <recommendedName>
        <fullName evidence="2 6">GTPase Era</fullName>
    </recommendedName>
</protein>
<dbReference type="InterPro" id="IPR009019">
    <property type="entry name" value="KH_sf_prok-type"/>
</dbReference>
<feature type="region of interest" description="G3" evidence="7">
    <location>
        <begin position="62"/>
        <end position="65"/>
    </location>
</feature>
<evidence type="ECO:0000313" key="12">
    <source>
        <dbReference type="Proteomes" id="UP000569951"/>
    </source>
</evidence>
<gene>
    <name evidence="6" type="primary">era</name>
    <name evidence="11" type="ORF">HNR42_003391</name>
</gene>
<dbReference type="InterPro" id="IPR005662">
    <property type="entry name" value="GTPase_Era-like"/>
</dbReference>
<dbReference type="GO" id="GO:0043024">
    <property type="term" value="F:ribosomal small subunit binding"/>
    <property type="evidence" value="ECO:0007669"/>
    <property type="project" value="TreeGrafter"/>
</dbReference>
<dbReference type="HAMAP" id="MF_00367">
    <property type="entry name" value="GTPase_Era"/>
    <property type="match status" value="1"/>
</dbReference>
<dbReference type="PANTHER" id="PTHR42698:SF1">
    <property type="entry name" value="GTPASE ERA, MITOCHONDRIAL"/>
    <property type="match status" value="1"/>
</dbReference>
<sequence length="299" mass="33528">MEGEKTHSGFVAIVGKPNVGKSTLLNNMLGVKIAPITHRPQTTRRGVRGIYAFENAQAVFVDTPGLHKPEDALGRYMNQEVENALADVDVIVWVVDLRLPPGDEDRLVARQIRDLPKPLFVVGNKVDAAKYPDEALRLYQSLLEGREDVDVRALSAQNDARKVEQLRAAILAALPENPFFFPTGSASDQPRENWAAEIVREEAMKRLNQELPYAVATRTTEWTEREDGLQRIHVDVVVEKGGHKAIVIGKGGAKLKEIGQAARKQLEVFLNQRVYLELNVVVMPEWRRDPEALRELGYE</sequence>
<feature type="region of interest" description="G4" evidence="7">
    <location>
        <begin position="124"/>
        <end position="127"/>
    </location>
</feature>
<dbReference type="Pfam" id="PF07650">
    <property type="entry name" value="KH_2"/>
    <property type="match status" value="1"/>
</dbReference>
<dbReference type="SUPFAM" id="SSF54814">
    <property type="entry name" value="Prokaryotic type KH domain (KH-domain type II)"/>
    <property type="match status" value="1"/>
</dbReference>
<feature type="binding site" evidence="6">
    <location>
        <begin position="15"/>
        <end position="22"/>
    </location>
    <ligand>
        <name>GTP</name>
        <dbReference type="ChEBI" id="CHEBI:37565"/>
    </ligand>
</feature>
<keyword evidence="6" id="KW-0472">Membrane</keyword>
<dbReference type="GO" id="GO:0005525">
    <property type="term" value="F:GTP binding"/>
    <property type="evidence" value="ECO:0007669"/>
    <property type="project" value="UniProtKB-UniRule"/>
</dbReference>
<feature type="region of interest" description="G5" evidence="7">
    <location>
        <begin position="154"/>
        <end position="156"/>
    </location>
</feature>
<keyword evidence="3 6" id="KW-0547">Nucleotide-binding</keyword>
<dbReference type="EMBL" id="JACHHG010000017">
    <property type="protein sequence ID" value="MBB6099931.1"/>
    <property type="molecule type" value="Genomic_DNA"/>
</dbReference>
<comment type="caution">
    <text evidence="11">The sequence shown here is derived from an EMBL/GenBank/DDBJ whole genome shotgun (WGS) entry which is preliminary data.</text>
</comment>
<feature type="domain" description="Era-type G" evidence="10">
    <location>
        <begin position="7"/>
        <end position="176"/>
    </location>
</feature>
<evidence type="ECO:0000313" key="11">
    <source>
        <dbReference type="EMBL" id="MBB6099931.1"/>
    </source>
</evidence>
<dbReference type="GO" id="GO:0000028">
    <property type="term" value="P:ribosomal small subunit assembly"/>
    <property type="evidence" value="ECO:0007669"/>
    <property type="project" value="TreeGrafter"/>
</dbReference>
<dbReference type="InterPro" id="IPR015946">
    <property type="entry name" value="KH_dom-like_a/b"/>
</dbReference>
<dbReference type="NCBIfam" id="TIGR00436">
    <property type="entry name" value="era"/>
    <property type="match status" value="1"/>
</dbReference>
<dbReference type="InterPro" id="IPR005225">
    <property type="entry name" value="Small_GTP-bd"/>
</dbReference>
<keyword evidence="6" id="KW-1003">Cell membrane</keyword>
<dbReference type="CDD" id="cd22534">
    <property type="entry name" value="KH-II_Era"/>
    <property type="match status" value="1"/>
</dbReference>
<evidence type="ECO:0000256" key="6">
    <source>
        <dbReference type="HAMAP-Rule" id="MF_00367"/>
    </source>
</evidence>
<name>A0A841I282_9DEIO</name>
<dbReference type="GO" id="GO:0070181">
    <property type="term" value="F:small ribosomal subunit rRNA binding"/>
    <property type="evidence" value="ECO:0007669"/>
    <property type="project" value="UniProtKB-UniRule"/>
</dbReference>
<evidence type="ECO:0000256" key="7">
    <source>
        <dbReference type="PROSITE-ProRule" id="PRU01050"/>
    </source>
</evidence>
<keyword evidence="6" id="KW-0963">Cytoplasm</keyword>
<dbReference type="InterPro" id="IPR006073">
    <property type="entry name" value="GTP-bd"/>
</dbReference>
<reference evidence="11 12" key="1">
    <citation type="submission" date="2020-08" db="EMBL/GenBank/DDBJ databases">
        <title>Genomic Encyclopedia of Type Strains, Phase IV (KMG-IV): sequencing the most valuable type-strain genomes for metagenomic binning, comparative biology and taxonomic classification.</title>
        <authorList>
            <person name="Goeker M."/>
        </authorList>
    </citation>
    <scope>NUCLEOTIDE SEQUENCE [LARGE SCALE GENOMIC DNA]</scope>
    <source>
        <strain evidence="11 12">DSM 21458</strain>
    </source>
</reference>
<comment type="function">
    <text evidence="6">An essential GTPase that binds both GDP and GTP, with rapid nucleotide exchange. Plays a role in 16S rRNA processing and 30S ribosomal subunit biogenesis and possibly also in cell cycle regulation and energy metabolism.</text>
</comment>
<feature type="region of interest" description="G2" evidence="7">
    <location>
        <begin position="41"/>
        <end position="45"/>
    </location>
</feature>
<dbReference type="PRINTS" id="PR00326">
    <property type="entry name" value="GTP1OBG"/>
</dbReference>
<dbReference type="CDD" id="cd04163">
    <property type="entry name" value="Era"/>
    <property type="match status" value="1"/>
</dbReference>
<dbReference type="PROSITE" id="PS51713">
    <property type="entry name" value="G_ERA"/>
    <property type="match status" value="1"/>
</dbReference>
<evidence type="ECO:0000256" key="1">
    <source>
        <dbReference type="ARBA" id="ARBA00007921"/>
    </source>
</evidence>
<feature type="domain" description="KH type-2" evidence="9">
    <location>
        <begin position="207"/>
        <end position="284"/>
    </location>
</feature>
<proteinExistence type="inferred from homology"/>
<accession>A0A841I282</accession>
<evidence type="ECO:0000256" key="8">
    <source>
        <dbReference type="RuleBase" id="RU003761"/>
    </source>
</evidence>
<evidence type="ECO:0000256" key="4">
    <source>
        <dbReference type="ARBA" id="ARBA00022884"/>
    </source>
</evidence>
<organism evidence="11 12">
    <name type="scientific">Deinobacterium chartae</name>
    <dbReference type="NCBI Taxonomy" id="521158"/>
    <lineage>
        <taxon>Bacteria</taxon>
        <taxon>Thermotogati</taxon>
        <taxon>Deinococcota</taxon>
        <taxon>Deinococci</taxon>
        <taxon>Deinococcales</taxon>
        <taxon>Deinococcaceae</taxon>
        <taxon>Deinobacterium</taxon>
    </lineage>
</organism>
<evidence type="ECO:0000256" key="2">
    <source>
        <dbReference type="ARBA" id="ARBA00020484"/>
    </source>
</evidence>
<dbReference type="Proteomes" id="UP000569951">
    <property type="component" value="Unassembled WGS sequence"/>
</dbReference>
<comment type="subunit">
    <text evidence="6">Monomer.</text>
</comment>
<evidence type="ECO:0000259" key="9">
    <source>
        <dbReference type="PROSITE" id="PS50823"/>
    </source>
</evidence>
<keyword evidence="6" id="KW-0690">Ribosome biogenesis</keyword>
<dbReference type="NCBIfam" id="NF000908">
    <property type="entry name" value="PRK00089.1"/>
    <property type="match status" value="1"/>
</dbReference>
<dbReference type="Pfam" id="PF01926">
    <property type="entry name" value="MMR_HSR1"/>
    <property type="match status" value="1"/>
</dbReference>